<dbReference type="STRING" id="32264.T1KL19"/>
<dbReference type="PANTHER" id="PTHR43690:SF18">
    <property type="entry name" value="INSULIN-DEGRADING ENZYME-RELATED"/>
    <property type="match status" value="1"/>
</dbReference>
<dbReference type="Gene3D" id="3.30.830.10">
    <property type="entry name" value="Metalloenzyme, LuxS/M16 peptidase-like"/>
    <property type="match status" value="4"/>
</dbReference>
<dbReference type="eggNOG" id="KOG0959">
    <property type="taxonomic scope" value="Eukaryota"/>
</dbReference>
<feature type="domain" description="Peptidase M16 middle/third" evidence="10">
    <location>
        <begin position="428"/>
        <end position="699"/>
    </location>
</feature>
<dbReference type="OMA" id="INQVMEH"/>
<dbReference type="GO" id="GO:0046872">
    <property type="term" value="F:metal ion binding"/>
    <property type="evidence" value="ECO:0007669"/>
    <property type="project" value="UniProtKB-KW"/>
</dbReference>
<evidence type="ECO:0000256" key="1">
    <source>
        <dbReference type="ARBA" id="ARBA00007261"/>
    </source>
</evidence>
<evidence type="ECO:0000313" key="12">
    <source>
        <dbReference type="Proteomes" id="UP000015104"/>
    </source>
</evidence>
<evidence type="ECO:0008006" key="13">
    <source>
        <dbReference type="Google" id="ProtNLM"/>
    </source>
</evidence>
<dbReference type="HOGENOM" id="CLU_004639_1_0_1"/>
<feature type="domain" description="Peptidase M16 N-terminal" evidence="8">
    <location>
        <begin position="74"/>
        <end position="184"/>
    </location>
</feature>
<organism evidence="11 12">
    <name type="scientific">Tetranychus urticae</name>
    <name type="common">Two-spotted spider mite</name>
    <dbReference type="NCBI Taxonomy" id="32264"/>
    <lineage>
        <taxon>Eukaryota</taxon>
        <taxon>Metazoa</taxon>
        <taxon>Ecdysozoa</taxon>
        <taxon>Arthropoda</taxon>
        <taxon>Chelicerata</taxon>
        <taxon>Arachnida</taxon>
        <taxon>Acari</taxon>
        <taxon>Acariformes</taxon>
        <taxon>Trombidiformes</taxon>
        <taxon>Prostigmata</taxon>
        <taxon>Eleutherengona</taxon>
        <taxon>Raphignathae</taxon>
        <taxon>Tetranychoidea</taxon>
        <taxon>Tetranychidae</taxon>
        <taxon>Tetranychus</taxon>
    </lineage>
</organism>
<dbReference type="EnsemblMetazoa" id="tetur14g00840.1">
    <property type="protein sequence ID" value="tetur14g00840.1"/>
    <property type="gene ID" value="tetur14g00840"/>
</dbReference>
<dbReference type="PANTHER" id="PTHR43690">
    <property type="entry name" value="NARDILYSIN"/>
    <property type="match status" value="1"/>
</dbReference>
<dbReference type="GO" id="GO:0006508">
    <property type="term" value="P:proteolysis"/>
    <property type="evidence" value="ECO:0007669"/>
    <property type="project" value="UniProtKB-KW"/>
</dbReference>
<keyword evidence="4" id="KW-0378">Hydrolase</keyword>
<feature type="domain" description="Peptidase M16 C-terminal" evidence="9">
    <location>
        <begin position="713"/>
        <end position="895"/>
    </location>
</feature>
<reference evidence="12" key="1">
    <citation type="submission" date="2011-08" db="EMBL/GenBank/DDBJ databases">
        <authorList>
            <person name="Rombauts S."/>
        </authorList>
    </citation>
    <scope>NUCLEOTIDE SEQUENCE</scope>
    <source>
        <strain evidence="12">London</strain>
    </source>
</reference>
<keyword evidence="3" id="KW-0479">Metal-binding</keyword>
<dbReference type="KEGG" id="tut:107365154"/>
<dbReference type="Pfam" id="PF00675">
    <property type="entry name" value="Peptidase_M16"/>
    <property type="match status" value="1"/>
</dbReference>
<evidence type="ECO:0000259" key="8">
    <source>
        <dbReference type="Pfam" id="PF00675"/>
    </source>
</evidence>
<reference evidence="11" key="2">
    <citation type="submission" date="2015-06" db="UniProtKB">
        <authorList>
            <consortium name="EnsemblMetazoa"/>
        </authorList>
    </citation>
    <scope>IDENTIFICATION</scope>
</reference>
<comment type="similarity">
    <text evidence="1">Belongs to the peptidase M16 family.</text>
</comment>
<dbReference type="InterPro" id="IPR007863">
    <property type="entry name" value="Peptidase_M16_C"/>
</dbReference>
<dbReference type="Pfam" id="PF05193">
    <property type="entry name" value="Peptidase_M16_C"/>
    <property type="match status" value="2"/>
</dbReference>
<dbReference type="GO" id="GO:0008237">
    <property type="term" value="F:metallopeptidase activity"/>
    <property type="evidence" value="ECO:0007669"/>
    <property type="project" value="UniProtKB-KW"/>
</dbReference>
<keyword evidence="6" id="KW-0482">Metalloprotease</keyword>
<evidence type="ECO:0000313" key="11">
    <source>
        <dbReference type="EnsemblMetazoa" id="tetur14g00840.1"/>
    </source>
</evidence>
<dbReference type="FunFam" id="3.30.830.10:FF:000005">
    <property type="entry name" value="nardilysin isoform X1"/>
    <property type="match status" value="1"/>
</dbReference>
<dbReference type="InterPro" id="IPR011765">
    <property type="entry name" value="Pept_M16_N"/>
</dbReference>
<accession>T1KL19</accession>
<evidence type="ECO:0000259" key="10">
    <source>
        <dbReference type="Pfam" id="PF16187"/>
    </source>
</evidence>
<dbReference type="InterPro" id="IPR050626">
    <property type="entry name" value="Peptidase_M16"/>
</dbReference>
<feature type="domain" description="Peptidase M16 C-terminal" evidence="9">
    <location>
        <begin position="234"/>
        <end position="419"/>
    </location>
</feature>
<keyword evidence="2" id="KW-0645">Protease</keyword>
<dbReference type="EMBL" id="CAEY01000202">
    <property type="status" value="NOT_ANNOTATED_CDS"/>
    <property type="molecule type" value="Genomic_DNA"/>
</dbReference>
<evidence type="ECO:0000256" key="5">
    <source>
        <dbReference type="ARBA" id="ARBA00022833"/>
    </source>
</evidence>
<keyword evidence="5" id="KW-0862">Zinc</keyword>
<evidence type="ECO:0000256" key="6">
    <source>
        <dbReference type="ARBA" id="ARBA00023049"/>
    </source>
</evidence>
<protein>
    <recommendedName>
        <fullName evidence="13">Peptidase M16 N-terminal domain-containing protein</fullName>
    </recommendedName>
</protein>
<dbReference type="AlphaFoldDB" id="T1KL19"/>
<dbReference type="SUPFAM" id="SSF63411">
    <property type="entry name" value="LuxS/MPP-like metallohydrolase"/>
    <property type="match status" value="4"/>
</dbReference>
<name>T1KL19_TETUR</name>
<evidence type="ECO:0000256" key="2">
    <source>
        <dbReference type="ARBA" id="ARBA00022670"/>
    </source>
</evidence>
<feature type="region of interest" description="Disordered" evidence="7">
    <location>
        <begin position="41"/>
        <end position="67"/>
    </location>
</feature>
<dbReference type="InterPro" id="IPR011249">
    <property type="entry name" value="Metalloenz_LuxS/M16"/>
</dbReference>
<dbReference type="InterPro" id="IPR032632">
    <property type="entry name" value="Peptidase_M16_M"/>
</dbReference>
<sequence>MFSKYLVKEGAILKSFNDKKKYKLITLINGLRALLICDTSFSQHDRSPSPSTCSEATQDDKSEMSDDDVSVEEQMKGKKICGAALSVRVGTLNDPINIQGLAHLVEHVIFMGNKDYPEENSFDAFLNRKSGYVNAQTDYENTVYEFQVPNRYLQESLQRFAAIFISPLFRESSVQNEIRPVDNEFVNSLGDDDLRAESLLASLTQPGHDLSKFSFGNVKSLIDLPKAEGIDLNQAIKNFWSTHYHASNMNLVVQGEHDLETLEKWVTEYFVDIPSSKETYQPPMSQVNDTNNFPYAESKFCRLFYIEPVASGDYFYINFWLPPKFNCYKSKPLSYFGSLLGHEGKGSLFSILKKRGYALEIIAGNHENGFDANCFQALFSIQIKLTPLGLENLDSIVDYIWSFIDSIKTHGPQSEHLEEDMAIRLYSFAFANEKSGCRNCVKIARNMTKYDTEHILTGSKLLFEIDKDKIQSVLPYLSPDRANYIVFSKKLFAKKDLPIETEQWFGTKYKTTDTPTRWIMFKKPQDFDAEVHFPLVNDFIAHNFEVLHSEVTDYPKCISETHCWRLWFKEGTKYEVPKVCVKMIFRSPLARSNPQISAALELYIRALVMKAEEDVYPASIAGLDYNVGLHDSGLYLSFSGFSDKVSKFVQLIVNHLVTLDFDEDIFSNIRRDLCDEYYNSFTDSSELSASIRLSILKPNFAPPYVKRIFLPNLTREIVISAGRQLLANSFLECFVTGNITSTQALSIVEQVSSTARFAPLFQYSTIQDRACQLPPGHHICRVLSFSKEEKSSTIVNYYQFEPVDFKTGVINELLNSTMSEQLFDTLRTQEGLGYEVYANHQQTYGIGGLTVTVVSNAEKFDCSYIDDRIEAFLAKFSSTLVKMSEDEFDELVNGLLKMKSAPFLTLNEESKFFWGEILERRYMFDKRQKEIAALTELTLSEFITWSYLHLLDTSHRKKLSIQIVANGSKALEESLAIESNPFISPITDPNDVSSGIVDCECISESSSSKISNISKIDEDFLKNHDCSHLLKSNKRPIEEEDQVYILKHLAPKTAKSGAKLIVDIEEFKRYLPIYPKIRKINR</sequence>
<evidence type="ECO:0000256" key="7">
    <source>
        <dbReference type="SAM" id="MobiDB-lite"/>
    </source>
</evidence>
<proteinExistence type="inferred from homology"/>
<dbReference type="Pfam" id="PF16187">
    <property type="entry name" value="Peptidase_M16_M"/>
    <property type="match status" value="1"/>
</dbReference>
<evidence type="ECO:0000256" key="3">
    <source>
        <dbReference type="ARBA" id="ARBA00022723"/>
    </source>
</evidence>
<gene>
    <name evidence="11" type="primary">107365154</name>
</gene>
<dbReference type="OrthoDB" id="952271at2759"/>
<evidence type="ECO:0000256" key="4">
    <source>
        <dbReference type="ARBA" id="ARBA00022801"/>
    </source>
</evidence>
<dbReference type="Proteomes" id="UP000015104">
    <property type="component" value="Unassembled WGS sequence"/>
</dbReference>
<evidence type="ECO:0000259" key="9">
    <source>
        <dbReference type="Pfam" id="PF05193"/>
    </source>
</evidence>
<keyword evidence="12" id="KW-1185">Reference proteome</keyword>